<sequence>MPDFDASTPPPFVRLASDPLRWRLLQELARSDRRVRELVDAVSQPQNLVSYHLRKLRTAELVTARRSSFDGRDTYYHLDLRRCADALAEAGTALHPALGTGGAERKPGRPRVLFLCTGNSGRSPMAAALLRHRTGAEAASAGSHPKPLNPHAVRAMAEYGITLTHEPTHLDSVRRRRFEWVISLCDRVREVAPEFPGRPRVVHWSIPDPARDADGFPAFQRVAAELDTRIGFLTAADVR</sequence>
<dbReference type="Pfam" id="PF01022">
    <property type="entry name" value="HTH_5"/>
    <property type="match status" value="1"/>
</dbReference>
<dbReference type="GO" id="GO:0003700">
    <property type="term" value="F:DNA-binding transcription factor activity"/>
    <property type="evidence" value="ECO:0007669"/>
    <property type="project" value="InterPro"/>
</dbReference>
<feature type="domain" description="HTH arsR-type" evidence="2">
    <location>
        <begin position="1"/>
        <end position="98"/>
    </location>
</feature>
<dbReference type="OrthoDB" id="9784339at2"/>
<dbReference type="SUPFAM" id="SSF52788">
    <property type="entry name" value="Phosphotyrosine protein phosphatases I"/>
    <property type="match status" value="1"/>
</dbReference>
<dbReference type="Gene3D" id="3.40.50.2300">
    <property type="match status" value="1"/>
</dbReference>
<keyword evidence="4" id="KW-1185">Reference proteome</keyword>
<dbReference type="SUPFAM" id="SSF46785">
    <property type="entry name" value="Winged helix' DNA-binding domain"/>
    <property type="match status" value="1"/>
</dbReference>
<dbReference type="InterPro" id="IPR023485">
    <property type="entry name" value="Ptyr_pPase"/>
</dbReference>
<dbReference type="Gene3D" id="1.10.10.10">
    <property type="entry name" value="Winged helix-like DNA-binding domain superfamily/Winged helix DNA-binding domain"/>
    <property type="match status" value="1"/>
</dbReference>
<dbReference type="InterPro" id="IPR036388">
    <property type="entry name" value="WH-like_DNA-bd_sf"/>
</dbReference>
<dbReference type="Proteomes" id="UP000199622">
    <property type="component" value="Unassembled WGS sequence"/>
</dbReference>
<dbReference type="CDD" id="cd00090">
    <property type="entry name" value="HTH_ARSR"/>
    <property type="match status" value="1"/>
</dbReference>
<dbReference type="SMART" id="SM00226">
    <property type="entry name" value="LMWPc"/>
    <property type="match status" value="1"/>
</dbReference>
<dbReference type="GO" id="GO:0046685">
    <property type="term" value="P:response to arsenic-containing substance"/>
    <property type="evidence" value="ECO:0007669"/>
    <property type="project" value="UniProtKB-KW"/>
</dbReference>
<gene>
    <name evidence="3" type="ORF">SAMN04489727_8593</name>
</gene>
<dbReference type="InterPro" id="IPR036390">
    <property type="entry name" value="WH_DNA-bd_sf"/>
</dbReference>
<evidence type="ECO:0000259" key="2">
    <source>
        <dbReference type="PROSITE" id="PS50987"/>
    </source>
</evidence>
<keyword evidence="1" id="KW-0059">Arsenical resistance</keyword>
<name>A0A1H5C519_9PSEU</name>
<evidence type="ECO:0000313" key="4">
    <source>
        <dbReference type="Proteomes" id="UP000199622"/>
    </source>
</evidence>
<reference evidence="4" key="1">
    <citation type="submission" date="2016-10" db="EMBL/GenBank/DDBJ databases">
        <authorList>
            <person name="Varghese N."/>
            <person name="Submissions S."/>
        </authorList>
    </citation>
    <scope>NUCLEOTIDE SEQUENCE [LARGE SCALE GENOMIC DNA]</scope>
    <source>
        <strain evidence="4">DSM 44544</strain>
    </source>
</reference>
<dbReference type="STRING" id="208445.SAMN04489727_8593"/>
<dbReference type="CDD" id="cd16345">
    <property type="entry name" value="LMWP_ArsC"/>
    <property type="match status" value="1"/>
</dbReference>
<evidence type="ECO:0000256" key="1">
    <source>
        <dbReference type="ARBA" id="ARBA00022849"/>
    </source>
</evidence>
<dbReference type="InterPro" id="IPR011991">
    <property type="entry name" value="ArsR-like_HTH"/>
</dbReference>
<organism evidence="3 4">
    <name type="scientific">Amycolatopsis tolypomycina</name>
    <dbReference type="NCBI Taxonomy" id="208445"/>
    <lineage>
        <taxon>Bacteria</taxon>
        <taxon>Bacillati</taxon>
        <taxon>Actinomycetota</taxon>
        <taxon>Actinomycetes</taxon>
        <taxon>Pseudonocardiales</taxon>
        <taxon>Pseudonocardiaceae</taxon>
        <taxon>Amycolatopsis</taxon>
    </lineage>
</organism>
<evidence type="ECO:0000313" key="3">
    <source>
        <dbReference type="EMBL" id="SED61578.1"/>
    </source>
</evidence>
<proteinExistence type="predicted"/>
<dbReference type="EMBL" id="FNSO01000004">
    <property type="protein sequence ID" value="SED61578.1"/>
    <property type="molecule type" value="Genomic_DNA"/>
</dbReference>
<dbReference type="SMART" id="SM00418">
    <property type="entry name" value="HTH_ARSR"/>
    <property type="match status" value="1"/>
</dbReference>
<dbReference type="InterPro" id="IPR036196">
    <property type="entry name" value="Ptyr_pPase_sf"/>
</dbReference>
<accession>A0A1H5C519</accession>
<dbReference type="PANTHER" id="PTHR43428">
    <property type="entry name" value="ARSENATE REDUCTASE"/>
    <property type="match status" value="1"/>
</dbReference>
<dbReference type="RefSeq" id="WP_091317899.1">
    <property type="nucleotide sequence ID" value="NZ_FNSO01000004.1"/>
</dbReference>
<dbReference type="PANTHER" id="PTHR43428:SF1">
    <property type="entry name" value="ARSENATE REDUCTASE"/>
    <property type="match status" value="1"/>
</dbReference>
<dbReference type="InterPro" id="IPR001845">
    <property type="entry name" value="HTH_ArsR_DNA-bd_dom"/>
</dbReference>
<dbReference type="PROSITE" id="PS50987">
    <property type="entry name" value="HTH_ARSR_2"/>
    <property type="match status" value="1"/>
</dbReference>
<dbReference type="Pfam" id="PF01451">
    <property type="entry name" value="LMWPc"/>
    <property type="match status" value="1"/>
</dbReference>
<protein>
    <submittedName>
        <fullName evidence="3">Protein-tyrosine-phosphatase</fullName>
    </submittedName>
</protein>
<dbReference type="AlphaFoldDB" id="A0A1H5C519"/>